<proteinExistence type="predicted"/>
<keyword evidence="1" id="KW-0472">Membrane</keyword>
<dbReference type="AlphaFoldDB" id="A0A7J7JRZ4"/>
<feature type="transmembrane region" description="Helical" evidence="1">
    <location>
        <begin position="41"/>
        <end position="63"/>
    </location>
</feature>
<sequence>MPLRACPGNTNTGLRIAVVQQYQVLQYCTGLWWETILTFHITVHFFVFLLFLGNKRVLIYYLLFISEKRKF</sequence>
<evidence type="ECO:0000313" key="2">
    <source>
        <dbReference type="EMBL" id="KAF6028434.1"/>
    </source>
</evidence>
<keyword evidence="1" id="KW-0812">Transmembrane</keyword>
<accession>A0A7J7JRZ4</accession>
<gene>
    <name evidence="2" type="ORF">EB796_013252</name>
</gene>
<comment type="caution">
    <text evidence="2">The sequence shown here is derived from an EMBL/GenBank/DDBJ whole genome shotgun (WGS) entry which is preliminary data.</text>
</comment>
<keyword evidence="1" id="KW-1133">Transmembrane helix</keyword>
<evidence type="ECO:0000313" key="3">
    <source>
        <dbReference type="Proteomes" id="UP000593567"/>
    </source>
</evidence>
<name>A0A7J7JRZ4_BUGNE</name>
<protein>
    <submittedName>
        <fullName evidence="2">Uncharacterized protein</fullName>
    </submittedName>
</protein>
<reference evidence="2" key="1">
    <citation type="submission" date="2020-06" db="EMBL/GenBank/DDBJ databases">
        <title>Draft genome of Bugula neritina, a colonial animal packing powerful symbionts and potential medicines.</title>
        <authorList>
            <person name="Rayko M."/>
        </authorList>
    </citation>
    <scope>NUCLEOTIDE SEQUENCE [LARGE SCALE GENOMIC DNA]</scope>
    <source>
        <strain evidence="2">Kwan_BN1</strain>
    </source>
</reference>
<dbReference type="Proteomes" id="UP000593567">
    <property type="component" value="Unassembled WGS sequence"/>
</dbReference>
<organism evidence="2 3">
    <name type="scientific">Bugula neritina</name>
    <name type="common">Brown bryozoan</name>
    <name type="synonym">Sertularia neritina</name>
    <dbReference type="NCBI Taxonomy" id="10212"/>
    <lineage>
        <taxon>Eukaryota</taxon>
        <taxon>Metazoa</taxon>
        <taxon>Spiralia</taxon>
        <taxon>Lophotrochozoa</taxon>
        <taxon>Bryozoa</taxon>
        <taxon>Gymnolaemata</taxon>
        <taxon>Cheilostomatida</taxon>
        <taxon>Flustrina</taxon>
        <taxon>Buguloidea</taxon>
        <taxon>Bugulidae</taxon>
        <taxon>Bugula</taxon>
    </lineage>
</organism>
<dbReference type="EMBL" id="VXIV02001951">
    <property type="protein sequence ID" value="KAF6028434.1"/>
    <property type="molecule type" value="Genomic_DNA"/>
</dbReference>
<keyword evidence="3" id="KW-1185">Reference proteome</keyword>
<evidence type="ECO:0000256" key="1">
    <source>
        <dbReference type="SAM" id="Phobius"/>
    </source>
</evidence>